<evidence type="ECO:0000256" key="4">
    <source>
        <dbReference type="ARBA" id="ARBA00022832"/>
    </source>
</evidence>
<dbReference type="InterPro" id="IPR029045">
    <property type="entry name" value="ClpP/crotonase-like_dom_sf"/>
</dbReference>
<proteinExistence type="inferred from homology"/>
<evidence type="ECO:0000256" key="8">
    <source>
        <dbReference type="ARBA" id="ARBA00039456"/>
    </source>
</evidence>
<evidence type="ECO:0000256" key="3">
    <source>
        <dbReference type="ARBA" id="ARBA00012076"/>
    </source>
</evidence>
<keyword evidence="4" id="KW-0276">Fatty acid metabolism</keyword>
<keyword evidence="5" id="KW-0456">Lyase</keyword>
<evidence type="ECO:0000256" key="7">
    <source>
        <dbReference type="ARBA" id="ARBA00023717"/>
    </source>
</evidence>
<evidence type="ECO:0000256" key="1">
    <source>
        <dbReference type="ARBA" id="ARBA00002994"/>
    </source>
</evidence>
<dbReference type="FunFam" id="1.10.12.10:FF:000001">
    <property type="entry name" value="Probable enoyl-CoA hydratase, mitochondrial"/>
    <property type="match status" value="1"/>
</dbReference>
<evidence type="ECO:0000256" key="6">
    <source>
        <dbReference type="ARBA" id="ARBA00023709"/>
    </source>
</evidence>
<evidence type="ECO:0000313" key="11">
    <source>
        <dbReference type="EMBL" id="PCK22722.1"/>
    </source>
</evidence>
<dbReference type="AlphaFoldDB" id="A0A2A5J028"/>
<dbReference type="Proteomes" id="UP000230886">
    <property type="component" value="Unassembled WGS sequence"/>
</dbReference>
<comment type="function">
    <text evidence="1">Could possibly oxidize fatty acids using specific components.</text>
</comment>
<dbReference type="PANTHER" id="PTHR11941">
    <property type="entry name" value="ENOYL-COA HYDRATASE-RELATED"/>
    <property type="match status" value="1"/>
</dbReference>
<accession>A0A2A5J028</accession>
<comment type="catalytic activity">
    <reaction evidence="6">
        <text>a (3S)-3-hydroxyacyl-CoA = a (2E)-enoyl-CoA + H2O</text>
        <dbReference type="Rhea" id="RHEA:16105"/>
        <dbReference type="ChEBI" id="CHEBI:15377"/>
        <dbReference type="ChEBI" id="CHEBI:57318"/>
        <dbReference type="ChEBI" id="CHEBI:58856"/>
        <dbReference type="EC" id="4.2.1.17"/>
    </reaction>
</comment>
<evidence type="ECO:0000313" key="12">
    <source>
        <dbReference type="Proteomes" id="UP000230886"/>
    </source>
</evidence>
<dbReference type="EMBL" id="NOVD01000063">
    <property type="protein sequence ID" value="PCK22722.1"/>
    <property type="molecule type" value="Genomic_DNA"/>
</dbReference>
<gene>
    <name evidence="11" type="ORF">CHR55_31595</name>
</gene>
<dbReference type="InterPro" id="IPR018376">
    <property type="entry name" value="Enoyl-CoA_hyd/isom_CS"/>
</dbReference>
<dbReference type="FunFam" id="3.90.226.10:FF:000009">
    <property type="entry name" value="Carnitinyl-CoA dehydratase"/>
    <property type="match status" value="1"/>
</dbReference>
<comment type="similarity">
    <text evidence="2 10">Belongs to the enoyl-CoA hydratase/isomerase family.</text>
</comment>
<comment type="caution">
    <text evidence="11">The sequence shown here is derived from an EMBL/GenBank/DDBJ whole genome shotgun (WGS) entry which is preliminary data.</text>
</comment>
<evidence type="ECO:0000256" key="10">
    <source>
        <dbReference type="RuleBase" id="RU003707"/>
    </source>
</evidence>
<dbReference type="RefSeq" id="WP_070160356.1">
    <property type="nucleotide sequence ID" value="NZ_CP042915.1"/>
</dbReference>
<organism evidence="11 12">
    <name type="scientific">Rhodococcus qingshengii</name>
    <dbReference type="NCBI Taxonomy" id="334542"/>
    <lineage>
        <taxon>Bacteria</taxon>
        <taxon>Bacillati</taxon>
        <taxon>Actinomycetota</taxon>
        <taxon>Actinomycetes</taxon>
        <taxon>Mycobacteriales</taxon>
        <taxon>Nocardiaceae</taxon>
        <taxon>Rhodococcus</taxon>
        <taxon>Rhodococcus erythropolis group</taxon>
    </lineage>
</organism>
<dbReference type="EC" id="4.2.1.17" evidence="3"/>
<evidence type="ECO:0000256" key="9">
    <source>
        <dbReference type="ARBA" id="ARBA00073436"/>
    </source>
</evidence>
<dbReference type="Gene3D" id="1.10.12.10">
    <property type="entry name" value="Lyase 2-enoyl-coa Hydratase, Chain A, domain 2"/>
    <property type="match status" value="1"/>
</dbReference>
<dbReference type="GO" id="GO:0006635">
    <property type="term" value="P:fatty acid beta-oxidation"/>
    <property type="evidence" value="ECO:0007669"/>
    <property type="project" value="TreeGrafter"/>
</dbReference>
<dbReference type="SUPFAM" id="SSF52096">
    <property type="entry name" value="ClpP/crotonase"/>
    <property type="match status" value="1"/>
</dbReference>
<dbReference type="GO" id="GO:0004300">
    <property type="term" value="F:enoyl-CoA hydratase activity"/>
    <property type="evidence" value="ECO:0007669"/>
    <property type="project" value="UniProtKB-EC"/>
</dbReference>
<dbReference type="InterPro" id="IPR001753">
    <property type="entry name" value="Enoyl-CoA_hydra/iso"/>
</dbReference>
<sequence>MAHYDTLSLTVDDDRIAQLTLDRPEALNALNSAMMAEFAAALVEATQSGARALILTGKGRAFAAGADIAEMRDRTFGSMSDANHLALWERLADLPIPTIGAINGFALGGGCEIAMMCDILIAGESASFGLPEITLGIIPGIGGTQRLTRIVGKAQAMDLILTGRRIDADEARRLGLISRVVVDGEVVEQAQVIARQIAGSSARAVRAAKECVLRADQSSLSEGLLFERRWFHSLFAFDDQTEGMTAFLEKRPARFADA</sequence>
<protein>
    <recommendedName>
        <fullName evidence="8">Probable enoyl-CoA hydratase EchA17</fullName>
        <ecNumber evidence="3">4.2.1.17</ecNumber>
    </recommendedName>
    <alternativeName>
        <fullName evidence="9">Probable enoyl-CoA hydratase echA17</fullName>
    </alternativeName>
</protein>
<reference evidence="11 12" key="1">
    <citation type="submission" date="2017-07" db="EMBL/GenBank/DDBJ databases">
        <title>Draft sequence of Rhodococcus enclensis 23b-28.</title>
        <authorList>
            <person name="Besaury L."/>
            <person name="Sancelme M."/>
            <person name="Amato P."/>
            <person name="Lallement A."/>
            <person name="Delort A.-M."/>
        </authorList>
    </citation>
    <scope>NUCLEOTIDE SEQUENCE [LARGE SCALE GENOMIC DNA]</scope>
    <source>
        <strain evidence="11 12">23b-28</strain>
    </source>
</reference>
<dbReference type="PROSITE" id="PS00166">
    <property type="entry name" value="ENOYL_COA_HYDRATASE"/>
    <property type="match status" value="1"/>
</dbReference>
<dbReference type="CDD" id="cd06558">
    <property type="entry name" value="crotonase-like"/>
    <property type="match status" value="1"/>
</dbReference>
<dbReference type="InterPro" id="IPR014748">
    <property type="entry name" value="Enoyl-CoA_hydra_C"/>
</dbReference>
<keyword evidence="4" id="KW-0443">Lipid metabolism</keyword>
<name>A0A2A5J028_RHOSG</name>
<comment type="catalytic activity">
    <reaction evidence="7">
        <text>a 4-saturated-(3S)-3-hydroxyacyl-CoA = a (3E)-enoyl-CoA + H2O</text>
        <dbReference type="Rhea" id="RHEA:20724"/>
        <dbReference type="ChEBI" id="CHEBI:15377"/>
        <dbReference type="ChEBI" id="CHEBI:58521"/>
        <dbReference type="ChEBI" id="CHEBI:137480"/>
        <dbReference type="EC" id="4.2.1.17"/>
    </reaction>
</comment>
<dbReference type="PANTHER" id="PTHR11941:SF54">
    <property type="entry name" value="ENOYL-COA HYDRATASE, MITOCHONDRIAL"/>
    <property type="match status" value="1"/>
</dbReference>
<dbReference type="Gene3D" id="3.90.226.10">
    <property type="entry name" value="2-enoyl-CoA Hydratase, Chain A, domain 1"/>
    <property type="match status" value="1"/>
</dbReference>
<evidence type="ECO:0000256" key="2">
    <source>
        <dbReference type="ARBA" id="ARBA00005254"/>
    </source>
</evidence>
<evidence type="ECO:0000256" key="5">
    <source>
        <dbReference type="ARBA" id="ARBA00023239"/>
    </source>
</evidence>
<dbReference type="Pfam" id="PF00378">
    <property type="entry name" value="ECH_1"/>
    <property type="match status" value="1"/>
</dbReference>